<evidence type="ECO:0000313" key="4">
    <source>
        <dbReference type="Proteomes" id="UP001642464"/>
    </source>
</evidence>
<dbReference type="InterPro" id="IPR029000">
    <property type="entry name" value="Cyclophilin-like_dom_sf"/>
</dbReference>
<evidence type="ECO:0000256" key="1">
    <source>
        <dbReference type="SAM" id="MobiDB-lite"/>
    </source>
</evidence>
<dbReference type="EMBL" id="CAXAMM010039351">
    <property type="protein sequence ID" value="CAK9085837.1"/>
    <property type="molecule type" value="Genomic_DNA"/>
</dbReference>
<organism evidence="3 4">
    <name type="scientific">Durusdinium trenchii</name>
    <dbReference type="NCBI Taxonomy" id="1381693"/>
    <lineage>
        <taxon>Eukaryota</taxon>
        <taxon>Sar</taxon>
        <taxon>Alveolata</taxon>
        <taxon>Dinophyceae</taxon>
        <taxon>Suessiales</taxon>
        <taxon>Symbiodiniaceae</taxon>
        <taxon>Durusdinium</taxon>
    </lineage>
</organism>
<dbReference type="InterPro" id="IPR002130">
    <property type="entry name" value="Cyclophilin-type_PPIase_dom"/>
</dbReference>
<keyword evidence="4" id="KW-1185">Reference proteome</keyword>
<protein>
    <recommendedName>
        <fullName evidence="2">PPIase cyclophilin-type domain-containing protein</fullName>
    </recommendedName>
</protein>
<feature type="region of interest" description="Disordered" evidence="1">
    <location>
        <begin position="263"/>
        <end position="321"/>
    </location>
</feature>
<sequence length="623" mass="67920">MGRPMIEPVPKSKRSLLGGFGAMMNKMVGRSSKKVCRVKAEAADDAEDFYDDEVMSECEEDEDMEKEEGEADEMQTEAEDFNGGAASSTAGAPVGAKTAPTTAPRTGSGGAAEKLVKARDYTRVAKQMDEQFEKLDPDSTLRPTIITPGSSWTKSSQPKLLAARQTESLEAEAQHRMKDAAFDLLDAITKSGALPLSHAEMHIVVAATHCFDQTVTETVIQENVNPIEKVERSSLIMASTVHQQPPSALLNASVRPRVLAASPQLADTPKAAELERGADVPDADASAKQRAALPARTAEDDGEPKPSEDKKNDWDTEGVSVSRLLPKQRGVPKEEILVEQLAATTLLNLAKIAIFRGAFFGVEPGLQSVKRKHDLRGKHPPEDGWRHVWNFPKEVPLAEAAPKATRRLLEDCAAGRLRDRRFAPVSALMAVLGGGDLGPFGDPEAETGVGLGHTEPGMLTVSRKNDFAGYILTLAPAPRLDRDHAAFGRLCRGEEFLEHIRDARDSECKDGAARPQPEPTERCWKKAGHISLRMLGQIRRASQGKHELPQLVYPMYTVRQETFLTFSTMRPHEELLSEQVLELFCGQGIAIFVSHQWVGTKHPDPQMKHLGATAGGFEEDASA</sequence>
<gene>
    <name evidence="3" type="ORF">SCF082_LOCUS40645</name>
</gene>
<feature type="compositionally biased region" description="Basic and acidic residues" evidence="1">
    <location>
        <begin position="270"/>
        <end position="279"/>
    </location>
</feature>
<feature type="compositionally biased region" description="Acidic residues" evidence="1">
    <location>
        <begin position="47"/>
        <end position="80"/>
    </location>
</feature>
<name>A0ABP0QFR1_9DINO</name>
<feature type="compositionally biased region" description="Basic and acidic residues" evidence="1">
    <location>
        <begin position="297"/>
        <end position="314"/>
    </location>
</feature>
<dbReference type="Pfam" id="PF00160">
    <property type="entry name" value="Pro_isomerase"/>
    <property type="match status" value="1"/>
</dbReference>
<feature type="compositionally biased region" description="Polar residues" evidence="1">
    <location>
        <begin position="147"/>
        <end position="158"/>
    </location>
</feature>
<accession>A0ABP0QFR1</accession>
<dbReference type="SUPFAM" id="SSF50891">
    <property type="entry name" value="Cyclophilin-like"/>
    <property type="match status" value="1"/>
</dbReference>
<evidence type="ECO:0000313" key="3">
    <source>
        <dbReference type="EMBL" id="CAK9085837.1"/>
    </source>
</evidence>
<dbReference type="Proteomes" id="UP001642464">
    <property type="component" value="Unassembled WGS sequence"/>
</dbReference>
<feature type="region of interest" description="Disordered" evidence="1">
    <location>
        <begin position="139"/>
        <end position="158"/>
    </location>
</feature>
<evidence type="ECO:0000259" key="2">
    <source>
        <dbReference type="Pfam" id="PF00160"/>
    </source>
</evidence>
<feature type="domain" description="PPIase cyclophilin-type" evidence="2">
    <location>
        <begin position="399"/>
        <end position="507"/>
    </location>
</feature>
<reference evidence="3 4" key="1">
    <citation type="submission" date="2024-02" db="EMBL/GenBank/DDBJ databases">
        <authorList>
            <person name="Chen Y."/>
            <person name="Shah S."/>
            <person name="Dougan E. K."/>
            <person name="Thang M."/>
            <person name="Chan C."/>
        </authorList>
    </citation>
    <scope>NUCLEOTIDE SEQUENCE [LARGE SCALE GENOMIC DNA]</scope>
</reference>
<feature type="region of interest" description="Disordered" evidence="1">
    <location>
        <begin position="47"/>
        <end position="114"/>
    </location>
</feature>
<proteinExistence type="predicted"/>
<comment type="caution">
    <text evidence="3">The sequence shown here is derived from an EMBL/GenBank/DDBJ whole genome shotgun (WGS) entry which is preliminary data.</text>
</comment>